<dbReference type="InterPro" id="IPR049606">
    <property type="entry name" value="UsfY-like"/>
</dbReference>
<keyword evidence="1" id="KW-0812">Transmembrane</keyword>
<gene>
    <name evidence="2" type="primary">usfY</name>
    <name evidence="2" type="ordered locus">BCG_3317c</name>
</gene>
<feature type="transmembrane region" description="Helical" evidence="1">
    <location>
        <begin position="92"/>
        <end position="111"/>
    </location>
</feature>
<dbReference type="SMR" id="A0A0H3M8M2"/>
<keyword evidence="1" id="KW-1133">Transmembrane helix</keyword>
<dbReference type="HOGENOM" id="CLU_154536_0_0_11"/>
<dbReference type="NCBIfam" id="NF041247">
    <property type="entry name" value="UsfY"/>
    <property type="match status" value="1"/>
</dbReference>
<dbReference type="Proteomes" id="UP000001472">
    <property type="component" value="Chromosome"/>
</dbReference>
<evidence type="ECO:0000256" key="1">
    <source>
        <dbReference type="SAM" id="Phobius"/>
    </source>
</evidence>
<evidence type="ECO:0000313" key="2">
    <source>
        <dbReference type="EMBL" id="CAL73306.1"/>
    </source>
</evidence>
<dbReference type="AlphaFoldDB" id="A0A0H3M8M2"/>
<proteinExistence type="predicted"/>
<protein>
    <submittedName>
        <fullName evidence="2">Uncharacterized protein</fullName>
    </submittedName>
</protein>
<name>A0A0H3M8M2_MYCBP</name>
<reference evidence="2 3" key="1">
    <citation type="journal article" date="2007" name="Proc. Natl. Acad. Sci. U.S.A.">
        <title>Genome plasticity of BCG and impact on vaccine efficacy.</title>
        <authorList>
            <person name="Brosch R."/>
            <person name="Gordon S.V."/>
            <person name="Garnier T."/>
            <person name="Eiglmeier K."/>
            <person name="Frigui W."/>
            <person name="Valenti P."/>
            <person name="Dos Santos S."/>
            <person name="Duthoy S."/>
            <person name="Lacroix C."/>
            <person name="Garcia-Pelayo C."/>
            <person name="Inwald J.K."/>
            <person name="Golby P."/>
            <person name="Garcia J.N."/>
            <person name="Hewinson R.G."/>
            <person name="Behr M.A."/>
            <person name="Quail M.A."/>
            <person name="Churcher C."/>
            <person name="Barrell B.G."/>
            <person name="Parkhill J."/>
            <person name="Cole S.T."/>
        </authorList>
    </citation>
    <scope>NUCLEOTIDE SEQUENCE [LARGE SCALE GENOMIC DNA]</scope>
    <source>
        <strain evidence="3">BCG / Pasteur 1173P2</strain>
    </source>
</reference>
<keyword evidence="1" id="KW-0472">Membrane</keyword>
<organism evidence="2 3">
    <name type="scientific">Mycobacterium bovis (strain BCG / Pasteur 1173P2)</name>
    <dbReference type="NCBI Taxonomy" id="410289"/>
    <lineage>
        <taxon>Bacteria</taxon>
        <taxon>Bacillati</taxon>
        <taxon>Actinomycetota</taxon>
        <taxon>Actinomycetes</taxon>
        <taxon>Mycobacteriales</taxon>
        <taxon>Mycobacteriaceae</taxon>
        <taxon>Mycobacterium</taxon>
        <taxon>Mycobacterium tuberculosis complex</taxon>
    </lineage>
</organism>
<sequence length="137" mass="15179">MGQIPPQPVRRVLPLMVVPGNGQKWRNRTETEEAMGDTYRDPVDHLRTTRPLAGESLIDVVHWPGYLLIVAGVVGGVGALAAFGTGHHAEGMTFGVVAIVVTVVGLAWLAFEHRRIRKIADRWYTEHPEVRRQRLAG</sequence>
<evidence type="ECO:0000313" key="3">
    <source>
        <dbReference type="Proteomes" id="UP000001472"/>
    </source>
</evidence>
<dbReference type="EMBL" id="AM408590">
    <property type="protein sequence ID" value="CAL73306.1"/>
    <property type="molecule type" value="Genomic_DNA"/>
</dbReference>
<feature type="transmembrane region" description="Helical" evidence="1">
    <location>
        <begin position="66"/>
        <end position="86"/>
    </location>
</feature>
<accession>A0A0H3M8M2</accession>
<dbReference type="KEGG" id="mbb:BCG_3317c"/>